<dbReference type="SUPFAM" id="SSF53756">
    <property type="entry name" value="UDP-Glycosyltransferase/glycogen phosphorylase"/>
    <property type="match status" value="1"/>
</dbReference>
<keyword evidence="6 12" id="KW-0812">Transmembrane</keyword>
<feature type="domain" description="Fucosyltransferase C-terminal" evidence="13">
    <location>
        <begin position="206"/>
        <end position="379"/>
    </location>
</feature>
<dbReference type="EMBL" id="HBUE01289877">
    <property type="protein sequence ID" value="CAG6573562.1"/>
    <property type="molecule type" value="Transcribed_RNA"/>
</dbReference>
<evidence type="ECO:0000256" key="5">
    <source>
        <dbReference type="ARBA" id="ARBA00022679"/>
    </source>
</evidence>
<dbReference type="Gene3D" id="3.40.50.11660">
    <property type="entry name" value="Glycosyl transferase family 10, C-terminal domain"/>
    <property type="match status" value="1"/>
</dbReference>
<dbReference type="Pfam" id="PF17039">
    <property type="entry name" value="Glyco_tran_10_N"/>
    <property type="match status" value="1"/>
</dbReference>
<evidence type="ECO:0000256" key="1">
    <source>
        <dbReference type="ARBA" id="ARBA00004447"/>
    </source>
</evidence>
<evidence type="ECO:0000256" key="7">
    <source>
        <dbReference type="ARBA" id="ARBA00022968"/>
    </source>
</evidence>
<comment type="pathway">
    <text evidence="2">Protein modification; protein glycosylation.</text>
</comment>
<keyword evidence="9 12" id="KW-0333">Golgi apparatus</keyword>
<evidence type="ECO:0000256" key="10">
    <source>
        <dbReference type="ARBA" id="ARBA00023136"/>
    </source>
</evidence>
<dbReference type="EMBL" id="HBUE01184185">
    <property type="protein sequence ID" value="CAG6521952.1"/>
    <property type="molecule type" value="Transcribed_RNA"/>
</dbReference>
<evidence type="ECO:0000259" key="13">
    <source>
        <dbReference type="Pfam" id="PF00852"/>
    </source>
</evidence>
<evidence type="ECO:0000256" key="4">
    <source>
        <dbReference type="ARBA" id="ARBA00022676"/>
    </source>
</evidence>
<reference evidence="15" key="1">
    <citation type="submission" date="2021-05" db="EMBL/GenBank/DDBJ databases">
        <authorList>
            <person name="Alioto T."/>
            <person name="Alioto T."/>
            <person name="Gomez Garrido J."/>
        </authorList>
    </citation>
    <scope>NUCLEOTIDE SEQUENCE</scope>
</reference>
<dbReference type="FunFam" id="3.40.50.11660:FF:000006">
    <property type="entry name" value="Alpha-(1,3)-fucosyltransferase C"/>
    <property type="match status" value="1"/>
</dbReference>
<evidence type="ECO:0000259" key="14">
    <source>
        <dbReference type="Pfam" id="PF17039"/>
    </source>
</evidence>
<evidence type="ECO:0000256" key="9">
    <source>
        <dbReference type="ARBA" id="ARBA00023034"/>
    </source>
</evidence>
<dbReference type="InterPro" id="IPR038577">
    <property type="entry name" value="GT10-like_C_sf"/>
</dbReference>
<evidence type="ECO:0000256" key="8">
    <source>
        <dbReference type="ARBA" id="ARBA00022989"/>
    </source>
</evidence>
<dbReference type="UniPathway" id="UPA00378"/>
<feature type="domain" description="Fucosyltransferase N-terminal" evidence="14">
    <location>
        <begin position="51"/>
        <end position="168"/>
    </location>
</feature>
<organism evidence="15">
    <name type="scientific">Culex pipiens</name>
    <name type="common">House mosquito</name>
    <dbReference type="NCBI Taxonomy" id="7175"/>
    <lineage>
        <taxon>Eukaryota</taxon>
        <taxon>Metazoa</taxon>
        <taxon>Ecdysozoa</taxon>
        <taxon>Arthropoda</taxon>
        <taxon>Hexapoda</taxon>
        <taxon>Insecta</taxon>
        <taxon>Pterygota</taxon>
        <taxon>Neoptera</taxon>
        <taxon>Endopterygota</taxon>
        <taxon>Diptera</taxon>
        <taxon>Nematocera</taxon>
        <taxon>Culicoidea</taxon>
        <taxon>Culicidae</taxon>
        <taxon>Culicinae</taxon>
        <taxon>Culicini</taxon>
        <taxon>Culex</taxon>
        <taxon>Culex</taxon>
    </lineage>
</organism>
<dbReference type="InterPro" id="IPR001503">
    <property type="entry name" value="Glyco_trans_10"/>
</dbReference>
<dbReference type="PANTHER" id="PTHR48438">
    <property type="entry name" value="ALPHA-(1,3)-FUCOSYLTRANSFERASE C-RELATED"/>
    <property type="match status" value="1"/>
</dbReference>
<keyword evidence="10 12" id="KW-0472">Membrane</keyword>
<evidence type="ECO:0000256" key="12">
    <source>
        <dbReference type="RuleBase" id="RU003832"/>
    </source>
</evidence>
<name>A0A8D8NQ67_CULPI</name>
<comment type="subcellular location">
    <subcellularLocation>
        <location evidence="1 12">Golgi apparatus</location>
        <location evidence="1 12">Golgi stack membrane</location>
        <topology evidence="1 12">Single-pass type II membrane protein</topology>
    </subcellularLocation>
</comment>
<dbReference type="AlphaFoldDB" id="A0A8D8NQ67"/>
<evidence type="ECO:0000256" key="6">
    <source>
        <dbReference type="ARBA" id="ARBA00022692"/>
    </source>
</evidence>
<evidence type="ECO:0000313" key="15">
    <source>
        <dbReference type="EMBL" id="CAG6573562.1"/>
    </source>
</evidence>
<proteinExistence type="inferred from homology"/>
<sequence length="393" mass="45696">MKIVQRGRFAIGLVFGVSLFLYCYYNDVFDNSAETCVSYDQLVDTRPEKNNTKYILTYTNFFTSNNWFLNEETVGEDFFRYHQCPETDCVVTSRQDLLPSIAYFDALVFHGAEEWRRPIPTLRSPSQLYVAAIKESPAHTKRDLAQDVDFYNWTMTYRADSDVLWTYGQLSEIGGERRVVAPSERTSWPQDGFQNYTNQALLGLVRNKTKMAAQFVSHCGAVSGRDRLVKAIQKSVKVDVYGKCGTMECPPGSPRCTRMLTDDYRFYFAFENSLCRDYVTEKLYNAMESHIIPVVFGGVDYSKFVPPHSVIDVQQFGTVEELVDYLKFLADSPEEYVKYFWWKEHYRITGSQPFCELCRKLHDIGTREKSQHYRDIKAWWFDGACQARAKIEF</sequence>
<dbReference type="EC" id="2.4.1.-" evidence="12"/>
<accession>A0A8D8NQ67</accession>
<evidence type="ECO:0000256" key="2">
    <source>
        <dbReference type="ARBA" id="ARBA00004922"/>
    </source>
</evidence>
<keyword evidence="4 12" id="KW-0328">Glycosyltransferase</keyword>
<dbReference type="InterPro" id="IPR031481">
    <property type="entry name" value="Glyco_tran_10_N"/>
</dbReference>
<evidence type="ECO:0000256" key="11">
    <source>
        <dbReference type="ARBA" id="ARBA00023180"/>
    </source>
</evidence>
<dbReference type="PANTHER" id="PTHR48438:SF1">
    <property type="entry name" value="ALPHA-(1,3)-FUCOSYLTRANSFERASE C-RELATED"/>
    <property type="match status" value="1"/>
</dbReference>
<protein>
    <recommendedName>
        <fullName evidence="12">Fucosyltransferase</fullName>
        <ecNumber evidence="12">2.4.1.-</ecNumber>
    </recommendedName>
</protein>
<dbReference type="GO" id="GO:0032580">
    <property type="term" value="C:Golgi cisterna membrane"/>
    <property type="evidence" value="ECO:0007669"/>
    <property type="project" value="UniProtKB-SubCell"/>
</dbReference>
<dbReference type="GO" id="GO:0008417">
    <property type="term" value="F:fucosyltransferase activity"/>
    <property type="evidence" value="ECO:0007669"/>
    <property type="project" value="InterPro"/>
</dbReference>
<dbReference type="Pfam" id="PF00852">
    <property type="entry name" value="Glyco_transf_10"/>
    <property type="match status" value="1"/>
</dbReference>
<keyword evidence="8 12" id="KW-1133">Transmembrane helix</keyword>
<evidence type="ECO:0000256" key="3">
    <source>
        <dbReference type="ARBA" id="ARBA00008919"/>
    </source>
</evidence>
<keyword evidence="11" id="KW-0325">Glycoprotein</keyword>
<comment type="similarity">
    <text evidence="3 12">Belongs to the glycosyltransferase 10 family.</text>
</comment>
<keyword evidence="5 12" id="KW-0808">Transferase</keyword>
<keyword evidence="7" id="KW-0735">Signal-anchor</keyword>
<dbReference type="InterPro" id="IPR055270">
    <property type="entry name" value="Glyco_tran_10_C"/>
</dbReference>
<feature type="transmembrane region" description="Helical" evidence="12">
    <location>
        <begin position="7"/>
        <end position="25"/>
    </location>
</feature>